<name>A0A9Q5N6V8_SANBA</name>
<evidence type="ECO:0000256" key="1">
    <source>
        <dbReference type="ARBA" id="ARBA00004496"/>
    </source>
</evidence>
<feature type="compositionally biased region" description="Basic and acidic residues" evidence="3">
    <location>
        <begin position="128"/>
        <end position="139"/>
    </location>
</feature>
<feature type="compositionally biased region" description="Polar residues" evidence="3">
    <location>
        <begin position="668"/>
        <end position="677"/>
    </location>
</feature>
<feature type="domain" description="ENTH" evidence="4">
    <location>
        <begin position="1"/>
        <end position="126"/>
    </location>
</feature>
<feature type="compositionally biased region" description="Polar residues" evidence="3">
    <location>
        <begin position="613"/>
        <end position="622"/>
    </location>
</feature>
<feature type="compositionally biased region" description="Polar residues" evidence="3">
    <location>
        <begin position="691"/>
        <end position="713"/>
    </location>
</feature>
<dbReference type="GO" id="GO:0005545">
    <property type="term" value="F:1-phosphatidylinositol binding"/>
    <property type="evidence" value="ECO:0007669"/>
    <property type="project" value="InterPro"/>
</dbReference>
<dbReference type="AlphaFoldDB" id="A0A9Q5N6V8"/>
<dbReference type="GO" id="GO:0030136">
    <property type="term" value="C:clathrin-coated vesicle"/>
    <property type="evidence" value="ECO:0007669"/>
    <property type="project" value="InterPro"/>
</dbReference>
<feature type="compositionally biased region" description="Basic and acidic residues" evidence="3">
    <location>
        <begin position="308"/>
        <end position="319"/>
    </location>
</feature>
<reference evidence="5" key="1">
    <citation type="submission" date="2016-06" db="EMBL/GenBank/DDBJ databases">
        <title>Draft Genome sequence of the fungus Inonotus baumii.</title>
        <authorList>
            <person name="Zhu H."/>
            <person name="Lin W."/>
        </authorList>
    </citation>
    <scope>NUCLEOTIDE SEQUENCE</scope>
    <source>
        <strain evidence="5">821</strain>
    </source>
</reference>
<gene>
    <name evidence="5" type="ORF">A7U60_g6432</name>
</gene>
<feature type="region of interest" description="Disordered" evidence="3">
    <location>
        <begin position="500"/>
        <end position="555"/>
    </location>
</feature>
<dbReference type="GO" id="GO:0005546">
    <property type="term" value="F:phosphatidylinositol-4,5-bisphosphate binding"/>
    <property type="evidence" value="ECO:0007669"/>
    <property type="project" value="TreeGrafter"/>
</dbReference>
<dbReference type="GO" id="GO:0032050">
    <property type="term" value="F:clathrin heavy chain binding"/>
    <property type="evidence" value="ECO:0007669"/>
    <property type="project" value="TreeGrafter"/>
</dbReference>
<feature type="region of interest" description="Disordered" evidence="3">
    <location>
        <begin position="571"/>
        <end position="594"/>
    </location>
</feature>
<dbReference type="Pfam" id="PF07651">
    <property type="entry name" value="ANTH"/>
    <property type="match status" value="1"/>
</dbReference>
<feature type="region of interest" description="Disordered" evidence="3">
    <location>
        <begin position="607"/>
        <end position="646"/>
    </location>
</feature>
<dbReference type="EMBL" id="LNZH02000201">
    <property type="protein sequence ID" value="OCB86536.1"/>
    <property type="molecule type" value="Genomic_DNA"/>
</dbReference>
<dbReference type="OrthoDB" id="44015at2759"/>
<keyword evidence="2" id="KW-0963">Cytoplasm</keyword>
<feature type="region of interest" description="Disordered" evidence="3">
    <location>
        <begin position="308"/>
        <end position="348"/>
    </location>
</feature>
<feature type="compositionally biased region" description="Low complexity" evidence="3">
    <location>
        <begin position="678"/>
        <end position="690"/>
    </location>
</feature>
<accession>A0A9Q5N6V8</accession>
<evidence type="ECO:0000256" key="2">
    <source>
        <dbReference type="ARBA" id="ARBA00022490"/>
    </source>
</evidence>
<dbReference type="InterPro" id="IPR011417">
    <property type="entry name" value="ANTH_dom"/>
</dbReference>
<feature type="compositionally biased region" description="Low complexity" evidence="3">
    <location>
        <begin position="763"/>
        <end position="805"/>
    </location>
</feature>
<feature type="compositionally biased region" description="Polar residues" evidence="3">
    <location>
        <begin position="143"/>
        <end position="157"/>
    </location>
</feature>
<dbReference type="PANTHER" id="PTHR22951">
    <property type="entry name" value="CLATHRIN ASSEMBLY PROTEIN"/>
    <property type="match status" value="1"/>
</dbReference>
<dbReference type="PROSITE" id="PS50942">
    <property type="entry name" value="ENTH"/>
    <property type="match status" value="1"/>
</dbReference>
<dbReference type="GO" id="GO:0006900">
    <property type="term" value="P:vesicle budding from membrane"/>
    <property type="evidence" value="ECO:0007669"/>
    <property type="project" value="TreeGrafter"/>
</dbReference>
<dbReference type="GO" id="GO:0005905">
    <property type="term" value="C:clathrin-coated pit"/>
    <property type="evidence" value="ECO:0007669"/>
    <property type="project" value="TreeGrafter"/>
</dbReference>
<dbReference type="GO" id="GO:0072583">
    <property type="term" value="P:clathrin-dependent endocytosis"/>
    <property type="evidence" value="ECO:0007669"/>
    <property type="project" value="InterPro"/>
</dbReference>
<dbReference type="InterPro" id="IPR045192">
    <property type="entry name" value="AP180-like"/>
</dbReference>
<feature type="compositionally biased region" description="Low complexity" evidence="3">
    <location>
        <begin position="628"/>
        <end position="641"/>
    </location>
</feature>
<dbReference type="Gene3D" id="1.20.58.150">
    <property type="entry name" value="ANTH domain"/>
    <property type="match status" value="1"/>
</dbReference>
<feature type="compositionally biased region" description="Polar residues" evidence="3">
    <location>
        <begin position="332"/>
        <end position="345"/>
    </location>
</feature>
<evidence type="ECO:0000256" key="3">
    <source>
        <dbReference type="SAM" id="MobiDB-lite"/>
    </source>
</evidence>
<dbReference type="SMART" id="SM00273">
    <property type="entry name" value="ENTH"/>
    <property type="match status" value="1"/>
</dbReference>
<dbReference type="FunFam" id="1.25.40.90:FF:000036">
    <property type="entry name" value="Unplaced genomic scaffold supercont1.4, whole genome shotgun sequence"/>
    <property type="match status" value="1"/>
</dbReference>
<dbReference type="FunFam" id="1.20.58.150:FF:000004">
    <property type="entry name" value="ENTH domain protein"/>
    <property type="match status" value="1"/>
</dbReference>
<dbReference type="InterPro" id="IPR014712">
    <property type="entry name" value="ANTH_dom_sf"/>
</dbReference>
<evidence type="ECO:0000313" key="6">
    <source>
        <dbReference type="Proteomes" id="UP000757232"/>
    </source>
</evidence>
<dbReference type="InterPro" id="IPR013809">
    <property type="entry name" value="ENTH"/>
</dbReference>
<dbReference type="CDD" id="cd16988">
    <property type="entry name" value="ANTH_N_YAP180"/>
    <property type="match status" value="1"/>
</dbReference>
<dbReference type="SUPFAM" id="SSF89009">
    <property type="entry name" value="GAT-like domain"/>
    <property type="match status" value="1"/>
</dbReference>
<dbReference type="GO" id="GO:0000149">
    <property type="term" value="F:SNARE binding"/>
    <property type="evidence" value="ECO:0007669"/>
    <property type="project" value="TreeGrafter"/>
</dbReference>
<sequence length="918" mass="97020">MSSFDKTVKLACKPKAAPPKAKYIDPIIAATYSEDGAVHDVCRALALRLREPNTIVVFKALIVLHTMIRNGATDNVLSALASDDILRLRSVTAGHWDGYDTPKNLQNYAIYLDTRIRTYKDLKHDPVRVQSDSNRDARVESAIGSTARASNGPQRSKTMMGRKLRSMTVEKGLLRETKVVQRTINALVECRFYFDNLEDDLNVTALRMLVKDLLILFQAVNEGVINVLEHYFEMSHVDAEAALNIYRSFCKQTEKVVEYLGVARKLQNLLNVPVPNLKHAPVSLVAALEEYLNDPNFEQNRIEYKTTKASADKNAREGTKAPNGTAKATPLPSLSNAEASSSTAKPPTENKALIDFFASIEEEQTAMFASQPTNQLLQQQQHAAHNPFAMRQSMMITGAFPQQSQAMPFVQPQVSQPTGLMPPQPTGMPNMAFQQPQPTGLNQGQHPSFSSFLRPQPTGFLQPQITGANPFRQSMLMPQSTGVPTFGLSFPPASNGNAFQQPGSPFSVPQSNGQIQQNMQNSSFGPTPMQNATSSPPSTVNTMNAQQLPQRPASTPLTNTNNVFEMSKPVAAHQTGSRNPFGSPQEPAPPVPKPPTLQELATGMFNKGPGLGAQQSIPSPTVQRGAVSSTSSVSQAPSSNSTDGMNMSGVASSFSFNKNWALDMNKPGTDTTGTPSLTSQFTSASAFSSQPTGTTNATSALSSSPPSRPQMTGFSGIRAFKPTSSFGASLLESLPPIPEPSTTPDKQLAQPTGTGFSAGGIGSASSPSQTTSSTINEPSFSALGSSTASNSNSTATPSFGGLSSTTTGLGNSSGLGTLNAQATGLGGLGGGGSTFGSSLGVGLRPQMTGSGVANPFRASMFNPSTTQLGGGMPPLPNSQFGSSLSPNSTNNTPSLGSNLFRGATGDASKRQNGVASLI</sequence>
<comment type="subcellular location">
    <subcellularLocation>
        <location evidence="1">Cytoplasm</location>
    </subcellularLocation>
</comment>
<evidence type="ECO:0000313" key="5">
    <source>
        <dbReference type="EMBL" id="OCB86536.1"/>
    </source>
</evidence>
<comment type="caution">
    <text evidence="5">The sequence shown here is derived from an EMBL/GenBank/DDBJ whole genome shotgun (WGS) entry which is preliminary data.</text>
</comment>
<dbReference type="GO" id="GO:0048268">
    <property type="term" value="P:clathrin coat assembly"/>
    <property type="evidence" value="ECO:0007669"/>
    <property type="project" value="InterPro"/>
</dbReference>
<feature type="region of interest" description="Disordered" evidence="3">
    <location>
        <begin position="665"/>
        <end position="805"/>
    </location>
</feature>
<organism evidence="5 6">
    <name type="scientific">Sanghuangporus baumii</name>
    <name type="common">Phellinus baumii</name>
    <dbReference type="NCBI Taxonomy" id="108892"/>
    <lineage>
        <taxon>Eukaryota</taxon>
        <taxon>Fungi</taxon>
        <taxon>Dikarya</taxon>
        <taxon>Basidiomycota</taxon>
        <taxon>Agaricomycotina</taxon>
        <taxon>Agaricomycetes</taxon>
        <taxon>Hymenochaetales</taxon>
        <taxon>Hymenochaetaceae</taxon>
        <taxon>Sanghuangporus</taxon>
    </lineage>
</organism>
<dbReference type="InterPro" id="IPR008942">
    <property type="entry name" value="ENTH_VHS"/>
</dbReference>
<keyword evidence="6" id="KW-1185">Reference proteome</keyword>
<dbReference type="Gene3D" id="1.25.40.90">
    <property type="match status" value="1"/>
</dbReference>
<proteinExistence type="predicted"/>
<dbReference type="Proteomes" id="UP000757232">
    <property type="component" value="Unassembled WGS sequence"/>
</dbReference>
<evidence type="ECO:0000259" key="4">
    <source>
        <dbReference type="PROSITE" id="PS50942"/>
    </source>
</evidence>
<dbReference type="PANTHER" id="PTHR22951:SF5">
    <property type="entry name" value="PHOSPHATIDYLINOSITOL-BINDING CLATHRIN ASSEMBLY PROTEIN LAP"/>
    <property type="match status" value="1"/>
</dbReference>
<feature type="region of interest" description="Disordered" evidence="3">
    <location>
        <begin position="128"/>
        <end position="161"/>
    </location>
</feature>
<dbReference type="SUPFAM" id="SSF48464">
    <property type="entry name" value="ENTH/VHS domain"/>
    <property type="match status" value="1"/>
</dbReference>
<protein>
    <submittedName>
        <fullName evidence="5">ANTH-domain-containing protein</fullName>
    </submittedName>
</protein>